<dbReference type="EMBL" id="MN739664">
    <property type="protein sequence ID" value="QHT19203.1"/>
    <property type="molecule type" value="Genomic_DNA"/>
</dbReference>
<evidence type="ECO:0000313" key="1">
    <source>
        <dbReference type="EMBL" id="QHT19203.1"/>
    </source>
</evidence>
<organism evidence="1">
    <name type="scientific">viral metagenome</name>
    <dbReference type="NCBI Taxonomy" id="1070528"/>
    <lineage>
        <taxon>unclassified sequences</taxon>
        <taxon>metagenomes</taxon>
        <taxon>organismal metagenomes</taxon>
    </lineage>
</organism>
<name>A0A6C0DSP5_9ZZZZ</name>
<sequence length="297" mass="32637">MPAHTEIVKCPVCQIEKQVGLVSHHIYRSHTHEGRFDADLIKQITNSPVVGPFHPEVSIGGRTFTLCPAWIKEAKGFRHESKNKKSLQNQHADCTLCYKNWLPQSNVIQPDTLVLVPAKPDLNLEALLQENQQLKAELTRFREWMRSAPVSPDAAVPNAVVANAVVANAVVANAVVANAVVANAVVPNAASSNVVVTAPVKLHRTTVKASKKETEKGMWCTRCTSCNTTAQFATDLKPCATCKKLCHFNDDLNSCYHWDCEVCAKKICKECNKSNGGNKMHPLCSPDCAKIYKAKRA</sequence>
<reference evidence="1" key="1">
    <citation type="journal article" date="2020" name="Nature">
        <title>Giant virus diversity and host interactions through global metagenomics.</title>
        <authorList>
            <person name="Schulz F."/>
            <person name="Roux S."/>
            <person name="Paez-Espino D."/>
            <person name="Jungbluth S."/>
            <person name="Walsh D.A."/>
            <person name="Denef V.J."/>
            <person name="McMahon K.D."/>
            <person name="Konstantinidis K.T."/>
            <person name="Eloe-Fadrosh E.A."/>
            <person name="Kyrpides N.C."/>
            <person name="Woyke T."/>
        </authorList>
    </citation>
    <scope>NUCLEOTIDE SEQUENCE</scope>
    <source>
        <strain evidence="1">GVMAG-M-3300023174-57</strain>
    </source>
</reference>
<proteinExistence type="predicted"/>
<accession>A0A6C0DSP5</accession>
<dbReference type="AlphaFoldDB" id="A0A6C0DSP5"/>
<protein>
    <submittedName>
        <fullName evidence="1">Uncharacterized protein</fullName>
    </submittedName>
</protein>